<feature type="domain" description="DUF4797" evidence="2">
    <location>
        <begin position="274"/>
        <end position="309"/>
    </location>
</feature>
<feature type="compositionally biased region" description="Polar residues" evidence="1">
    <location>
        <begin position="221"/>
        <end position="238"/>
    </location>
</feature>
<keyword evidence="3" id="KW-1185">Reference proteome</keyword>
<dbReference type="KEGG" id="gfs:119632182"/>
<dbReference type="Pfam" id="PF16051">
    <property type="entry name" value="DUF4797"/>
    <property type="match status" value="1"/>
</dbReference>
<evidence type="ECO:0000259" key="2">
    <source>
        <dbReference type="Pfam" id="PF16051"/>
    </source>
</evidence>
<name>A0A8U0W6N5_9MUSC</name>
<dbReference type="GeneID" id="119632182"/>
<evidence type="ECO:0000256" key="1">
    <source>
        <dbReference type="SAM" id="MobiDB-lite"/>
    </source>
</evidence>
<protein>
    <submittedName>
        <fullName evidence="4">Uncharacterized protein LOC119632182</fullName>
    </submittedName>
</protein>
<sequence>MSLGHVCFADMLPSTPAASNQVKNVASNFYANDDAIRQCSSLIRNSRDRSVSPNSVNSPTPRYIRNMGFFRQLSRRFGLRSNDDLIYTTANDDDNQSSSTDSCSSTQAAAATVVINKGRELQQQLLQTTDSHISGTSSETSSTMEDIDEPTQTDSNEQQQQSQQQKQELNKQLSYNSRASFSRLQRRSTSTIRKALAGFSLTTRSLSCSGAPPAQPHSECDTPSSASSTPIKSALKSSSNLELNKKTLTNHCTHQLKPAAALNGKSNKKVKPPPQRILRQPVSYTYLKGISGLPTQRVPRNSVCCQYARH</sequence>
<feature type="region of interest" description="Disordered" evidence="1">
    <location>
        <begin position="127"/>
        <end position="188"/>
    </location>
</feature>
<feature type="compositionally biased region" description="Polar residues" evidence="1">
    <location>
        <begin position="174"/>
        <end position="188"/>
    </location>
</feature>
<evidence type="ECO:0000313" key="3">
    <source>
        <dbReference type="Proteomes" id="UP000092443"/>
    </source>
</evidence>
<accession>A0A8U0W6N5</accession>
<feature type="compositionally biased region" description="Low complexity" evidence="1">
    <location>
        <begin position="130"/>
        <end position="144"/>
    </location>
</feature>
<proteinExistence type="predicted"/>
<evidence type="ECO:0000313" key="4">
    <source>
        <dbReference type="RefSeq" id="XP_037880907.1"/>
    </source>
</evidence>
<dbReference type="AlphaFoldDB" id="A0A8U0W6N5"/>
<dbReference type="RefSeq" id="XP_037880907.1">
    <property type="nucleotide sequence ID" value="XM_038024979.1"/>
</dbReference>
<feature type="region of interest" description="Disordered" evidence="1">
    <location>
        <begin position="206"/>
        <end position="238"/>
    </location>
</feature>
<reference evidence="4" key="1">
    <citation type="submission" date="2025-08" db="UniProtKB">
        <authorList>
            <consortium name="RefSeq"/>
        </authorList>
    </citation>
    <scope>IDENTIFICATION</scope>
    <source>
        <tissue evidence="4">Whole body pupa</tissue>
    </source>
</reference>
<dbReference type="Proteomes" id="UP000092443">
    <property type="component" value="Unplaced"/>
</dbReference>
<feature type="compositionally biased region" description="Low complexity" evidence="1">
    <location>
        <begin position="155"/>
        <end position="173"/>
    </location>
</feature>
<organism evidence="3 4">
    <name type="scientific">Glossina fuscipes</name>
    <dbReference type="NCBI Taxonomy" id="7396"/>
    <lineage>
        <taxon>Eukaryota</taxon>
        <taxon>Metazoa</taxon>
        <taxon>Ecdysozoa</taxon>
        <taxon>Arthropoda</taxon>
        <taxon>Hexapoda</taxon>
        <taxon>Insecta</taxon>
        <taxon>Pterygota</taxon>
        <taxon>Neoptera</taxon>
        <taxon>Endopterygota</taxon>
        <taxon>Diptera</taxon>
        <taxon>Brachycera</taxon>
        <taxon>Muscomorpha</taxon>
        <taxon>Hippoboscoidea</taxon>
        <taxon>Glossinidae</taxon>
        <taxon>Glossina</taxon>
    </lineage>
</organism>
<gene>
    <name evidence="4" type="primary">LOC119632182</name>
</gene>
<dbReference type="InterPro" id="IPR032050">
    <property type="entry name" value="DUF4797"/>
</dbReference>